<gene>
    <name evidence="3" type="ORF">GCM10009710_34800</name>
</gene>
<evidence type="ECO:0000313" key="4">
    <source>
        <dbReference type="Proteomes" id="UP001501057"/>
    </source>
</evidence>
<dbReference type="NCBIfam" id="NF004064">
    <property type="entry name" value="PRK05578.1"/>
    <property type="match status" value="1"/>
</dbReference>
<dbReference type="InterPro" id="IPR016193">
    <property type="entry name" value="Cytidine_deaminase-like"/>
</dbReference>
<accession>A0ABP4WDL8</accession>
<dbReference type="EMBL" id="BAAAME010000010">
    <property type="protein sequence ID" value="GAA1752060.1"/>
    <property type="molecule type" value="Genomic_DNA"/>
</dbReference>
<protein>
    <submittedName>
        <fullName evidence="3">Cytidine deaminase</fullName>
    </submittedName>
</protein>
<dbReference type="PANTHER" id="PTHR11644">
    <property type="entry name" value="CYTIDINE DEAMINASE"/>
    <property type="match status" value="1"/>
</dbReference>
<evidence type="ECO:0000256" key="1">
    <source>
        <dbReference type="ARBA" id="ARBA00006576"/>
    </source>
</evidence>
<dbReference type="InterPro" id="IPR002125">
    <property type="entry name" value="CMP_dCMP_dom"/>
</dbReference>
<feature type="domain" description="CMP/dCMP-type deaminase" evidence="2">
    <location>
        <begin position="12"/>
        <end position="134"/>
    </location>
</feature>
<comment type="caution">
    <text evidence="3">The sequence shown here is derived from an EMBL/GenBank/DDBJ whole genome shotgun (WGS) entry which is preliminary data.</text>
</comment>
<dbReference type="Pfam" id="PF00383">
    <property type="entry name" value="dCMP_cyt_deam_1"/>
    <property type="match status" value="1"/>
</dbReference>
<evidence type="ECO:0000313" key="3">
    <source>
        <dbReference type="EMBL" id="GAA1752060.1"/>
    </source>
</evidence>
<dbReference type="CDD" id="cd01283">
    <property type="entry name" value="cytidine_deaminase"/>
    <property type="match status" value="1"/>
</dbReference>
<name>A0ABP4WDL8_9ACTN</name>
<comment type="similarity">
    <text evidence="1">Belongs to the cytidine and deoxycytidylate deaminase family.</text>
</comment>
<dbReference type="RefSeq" id="WP_344203923.1">
    <property type="nucleotide sequence ID" value="NZ_BAAAME010000010.1"/>
</dbReference>
<evidence type="ECO:0000259" key="2">
    <source>
        <dbReference type="PROSITE" id="PS51747"/>
    </source>
</evidence>
<dbReference type="Proteomes" id="UP001501057">
    <property type="component" value="Unassembled WGS sequence"/>
</dbReference>
<dbReference type="Gene3D" id="3.40.140.10">
    <property type="entry name" value="Cytidine Deaminase, domain 2"/>
    <property type="match status" value="1"/>
</dbReference>
<organism evidence="3 4">
    <name type="scientific">Aeromicrobium alkaliterrae</name>
    <dbReference type="NCBI Taxonomy" id="302168"/>
    <lineage>
        <taxon>Bacteria</taxon>
        <taxon>Bacillati</taxon>
        <taxon>Actinomycetota</taxon>
        <taxon>Actinomycetes</taxon>
        <taxon>Propionibacteriales</taxon>
        <taxon>Nocardioidaceae</taxon>
        <taxon>Aeromicrobium</taxon>
    </lineage>
</organism>
<sequence length="147" mass="15367">MSLGIKGADDPIDWETLTRYATEVMGRAYAPYSHYKVGVAGLVDDGRVVLGCNVENAAYGVALCAECGMVSALHATGGGRLIAVACVDSEGRPLMPCGRCRQLLWENGGPTMQLQTPAGIRTMDQVLPDAFDVTDLQAGAAAPEPPA</sequence>
<reference evidence="4" key="1">
    <citation type="journal article" date="2019" name="Int. J. Syst. Evol. Microbiol.">
        <title>The Global Catalogue of Microorganisms (GCM) 10K type strain sequencing project: providing services to taxonomists for standard genome sequencing and annotation.</title>
        <authorList>
            <consortium name="The Broad Institute Genomics Platform"/>
            <consortium name="The Broad Institute Genome Sequencing Center for Infectious Disease"/>
            <person name="Wu L."/>
            <person name="Ma J."/>
        </authorList>
    </citation>
    <scope>NUCLEOTIDE SEQUENCE [LARGE SCALE GENOMIC DNA]</scope>
    <source>
        <strain evidence="4">JCM 13518</strain>
    </source>
</reference>
<keyword evidence="4" id="KW-1185">Reference proteome</keyword>
<dbReference type="SUPFAM" id="SSF53927">
    <property type="entry name" value="Cytidine deaminase-like"/>
    <property type="match status" value="1"/>
</dbReference>
<proteinExistence type="inferred from homology"/>
<dbReference type="PANTHER" id="PTHR11644:SF2">
    <property type="entry name" value="CYTIDINE DEAMINASE"/>
    <property type="match status" value="1"/>
</dbReference>
<dbReference type="PROSITE" id="PS51747">
    <property type="entry name" value="CYT_DCMP_DEAMINASES_2"/>
    <property type="match status" value="1"/>
</dbReference>
<dbReference type="InterPro" id="IPR050202">
    <property type="entry name" value="Cyt/Deoxycyt_deaminase"/>
</dbReference>